<gene>
    <name evidence="10" type="ORF">MNB_SUP05-SYMBIONT-7-493</name>
</gene>
<dbReference type="SUPFAM" id="SSF51366">
    <property type="entry name" value="Ribulose-phoshate binding barrel"/>
    <property type="match status" value="1"/>
</dbReference>
<comment type="similarity">
    <text evidence="4">Belongs to the HisA/HisF family.</text>
</comment>
<keyword evidence="7" id="KW-0028">Amino-acid biosynthesis</keyword>
<dbReference type="InterPro" id="IPR044524">
    <property type="entry name" value="Isoase_HisA-like"/>
</dbReference>
<evidence type="ECO:0000256" key="4">
    <source>
        <dbReference type="ARBA" id="ARBA00009667"/>
    </source>
</evidence>
<dbReference type="CDD" id="cd04732">
    <property type="entry name" value="HisA"/>
    <property type="match status" value="1"/>
</dbReference>
<dbReference type="NCBIfam" id="TIGR00007">
    <property type="entry name" value="1-(5-phosphoribosyl)-5-[(5-phosphoribosylamino)methylideneamino]imidazole-4-carboxamide isomerase"/>
    <property type="match status" value="1"/>
</dbReference>
<evidence type="ECO:0000256" key="5">
    <source>
        <dbReference type="ARBA" id="ARBA00012550"/>
    </source>
</evidence>
<dbReference type="InterPro" id="IPR023016">
    <property type="entry name" value="HisA/PriA"/>
</dbReference>
<dbReference type="PANTHER" id="PTHR43090:SF2">
    <property type="entry name" value="1-(5-PHOSPHORIBOSYL)-5-[(5-PHOSPHORIBOSYLAMINO)METHYLIDENEAMINO] IMIDAZOLE-4-CARBOXAMIDE ISOMERASE"/>
    <property type="match status" value="1"/>
</dbReference>
<evidence type="ECO:0000256" key="9">
    <source>
        <dbReference type="ARBA" id="ARBA00023235"/>
    </source>
</evidence>
<sequence length="272" mass="29586">MTIDKYKKFKRIFKARTYKIRQTTKKGKKMIIIPAIDLKNGQCVRLRQGLMEETTVFSDSPVEMAEQWVSQGAKRLHLVDLNGAFEGKPMNAASVTQITQAFPDLPVQIGGGIRTMEIANAYVEAGISYLIIGTMAVTHPEFVTELCGEFPGKIIVGLDANNGLVATEGWAKQTNLNVVDLSKKFEQDGVSSIVYTDIARDGMMQGVNVEATASLAKQTSVPIIASGGITNLQDIAKLLAEQQHGIMGAITGRAIYEGTLDFKEAQDLCDAK</sequence>
<comment type="pathway">
    <text evidence="3">Amino-acid biosynthesis; L-histidine biosynthesis; L-histidine from 5-phospho-alpha-D-ribose 1-diphosphate: step 4/9.</text>
</comment>
<dbReference type="FunFam" id="3.20.20.70:FF:000009">
    <property type="entry name" value="1-(5-phosphoribosyl)-5-[(5-phosphoribosylamino)methylideneamino] imidazole-4-carboxamide isomerase"/>
    <property type="match status" value="1"/>
</dbReference>
<evidence type="ECO:0000256" key="6">
    <source>
        <dbReference type="ARBA" id="ARBA00022490"/>
    </source>
</evidence>
<reference evidence="10" key="1">
    <citation type="submission" date="2016-10" db="EMBL/GenBank/DDBJ databases">
        <authorList>
            <person name="de Groot N.N."/>
        </authorList>
    </citation>
    <scope>NUCLEOTIDE SEQUENCE</scope>
</reference>
<evidence type="ECO:0000313" key="10">
    <source>
        <dbReference type="EMBL" id="SFV89216.1"/>
    </source>
</evidence>
<dbReference type="EC" id="5.3.1.16" evidence="5"/>
<dbReference type="GO" id="GO:0003949">
    <property type="term" value="F:1-(5-phosphoribosyl)-5-[(5-phosphoribosylamino)methylideneamino]imidazole-4-carboxamide isomerase activity"/>
    <property type="evidence" value="ECO:0007669"/>
    <property type="project" value="UniProtKB-EC"/>
</dbReference>
<dbReference type="Gene3D" id="3.20.20.70">
    <property type="entry name" value="Aldolase class I"/>
    <property type="match status" value="1"/>
</dbReference>
<dbReference type="HAMAP" id="MF_01014">
    <property type="entry name" value="HisA"/>
    <property type="match status" value="1"/>
</dbReference>
<evidence type="ECO:0000256" key="8">
    <source>
        <dbReference type="ARBA" id="ARBA00023102"/>
    </source>
</evidence>
<name>A0A1W1E632_9ZZZZ</name>
<keyword evidence="6" id="KW-0963">Cytoplasm</keyword>
<dbReference type="GO" id="GO:0005737">
    <property type="term" value="C:cytoplasm"/>
    <property type="evidence" value="ECO:0007669"/>
    <property type="project" value="UniProtKB-SubCell"/>
</dbReference>
<dbReference type="InterPro" id="IPR006063">
    <property type="entry name" value="HisA_bact_arch"/>
</dbReference>
<keyword evidence="9 10" id="KW-0413">Isomerase</keyword>
<dbReference type="NCBIfam" id="NF010112">
    <property type="entry name" value="PRK13585.1"/>
    <property type="match status" value="1"/>
</dbReference>
<dbReference type="Pfam" id="PF00977">
    <property type="entry name" value="His_biosynth"/>
    <property type="match status" value="1"/>
</dbReference>
<dbReference type="EMBL" id="FPIA01000134">
    <property type="protein sequence ID" value="SFV89216.1"/>
    <property type="molecule type" value="Genomic_DNA"/>
</dbReference>
<dbReference type="PANTHER" id="PTHR43090">
    <property type="entry name" value="1-(5-PHOSPHORIBOSYL)-5-[(5-PHOSPHORIBOSYLAMINO)METHYLIDENEAMINO] IMIDAZOLE-4-CARBOXAMIDE ISOMERASE"/>
    <property type="match status" value="1"/>
</dbReference>
<dbReference type="InterPro" id="IPR011060">
    <property type="entry name" value="RibuloseP-bd_barrel"/>
</dbReference>
<protein>
    <recommendedName>
        <fullName evidence="5">1-(5-phosphoribosyl)-5-[(5-phosphoribosylamino)methylideneamino]imidazole-4-carboxamideisomerase</fullName>
        <ecNumber evidence="5">5.3.1.16</ecNumber>
    </recommendedName>
</protein>
<comment type="catalytic activity">
    <reaction evidence="1">
        <text>1-(5-phospho-beta-D-ribosyl)-5-[(5-phospho-beta-D-ribosylamino)methylideneamino]imidazole-4-carboxamide = 5-[(5-phospho-1-deoxy-D-ribulos-1-ylimino)methylamino]-1-(5-phospho-beta-D-ribosyl)imidazole-4-carboxamide</text>
        <dbReference type="Rhea" id="RHEA:15469"/>
        <dbReference type="ChEBI" id="CHEBI:58435"/>
        <dbReference type="ChEBI" id="CHEBI:58525"/>
        <dbReference type="EC" id="5.3.1.16"/>
    </reaction>
</comment>
<dbReference type="AlphaFoldDB" id="A0A1W1E632"/>
<dbReference type="InterPro" id="IPR013785">
    <property type="entry name" value="Aldolase_TIM"/>
</dbReference>
<comment type="subcellular location">
    <subcellularLocation>
        <location evidence="2">Cytoplasm</location>
    </subcellularLocation>
</comment>
<proteinExistence type="inferred from homology"/>
<evidence type="ECO:0000256" key="1">
    <source>
        <dbReference type="ARBA" id="ARBA00000901"/>
    </source>
</evidence>
<dbReference type="InterPro" id="IPR006062">
    <property type="entry name" value="His_biosynth"/>
</dbReference>
<keyword evidence="8" id="KW-0368">Histidine biosynthesis</keyword>
<dbReference type="GO" id="GO:0000162">
    <property type="term" value="P:L-tryptophan biosynthetic process"/>
    <property type="evidence" value="ECO:0007669"/>
    <property type="project" value="TreeGrafter"/>
</dbReference>
<accession>A0A1W1E632</accession>
<dbReference type="UniPathway" id="UPA00031">
    <property type="reaction ID" value="UER00009"/>
</dbReference>
<organism evidence="10">
    <name type="scientific">hydrothermal vent metagenome</name>
    <dbReference type="NCBI Taxonomy" id="652676"/>
    <lineage>
        <taxon>unclassified sequences</taxon>
        <taxon>metagenomes</taxon>
        <taxon>ecological metagenomes</taxon>
    </lineage>
</organism>
<evidence type="ECO:0000256" key="3">
    <source>
        <dbReference type="ARBA" id="ARBA00005133"/>
    </source>
</evidence>
<evidence type="ECO:0000256" key="2">
    <source>
        <dbReference type="ARBA" id="ARBA00004496"/>
    </source>
</evidence>
<evidence type="ECO:0000256" key="7">
    <source>
        <dbReference type="ARBA" id="ARBA00022605"/>
    </source>
</evidence>
<dbReference type="GO" id="GO:0000105">
    <property type="term" value="P:L-histidine biosynthetic process"/>
    <property type="evidence" value="ECO:0007669"/>
    <property type="project" value="UniProtKB-UniPathway"/>
</dbReference>